<keyword evidence="5 6" id="KW-0472">Membrane</keyword>
<evidence type="ECO:0000256" key="5">
    <source>
        <dbReference type="ARBA" id="ARBA00023136"/>
    </source>
</evidence>
<feature type="domain" description="Prepilin type IV endopeptidase peptidase" evidence="7">
    <location>
        <begin position="11"/>
        <end position="114"/>
    </location>
</feature>
<dbReference type="KEGG" id="hdn:Hden_0317"/>
<evidence type="ECO:0000256" key="4">
    <source>
        <dbReference type="ARBA" id="ARBA00022989"/>
    </source>
</evidence>
<keyword evidence="2" id="KW-1003">Cell membrane</keyword>
<dbReference type="GO" id="GO:0005886">
    <property type="term" value="C:plasma membrane"/>
    <property type="evidence" value="ECO:0007669"/>
    <property type="project" value="UniProtKB-SubCell"/>
</dbReference>
<evidence type="ECO:0000259" key="7">
    <source>
        <dbReference type="Pfam" id="PF01478"/>
    </source>
</evidence>
<dbReference type="RefSeq" id="WP_013214361.1">
    <property type="nucleotide sequence ID" value="NC_014313.1"/>
</dbReference>
<feature type="transmembrane region" description="Helical" evidence="6">
    <location>
        <begin position="59"/>
        <end position="78"/>
    </location>
</feature>
<comment type="subcellular location">
    <subcellularLocation>
        <location evidence="1">Cell membrane</location>
        <topology evidence="1">Multi-pass membrane protein</topology>
    </subcellularLocation>
</comment>
<evidence type="ECO:0000313" key="9">
    <source>
        <dbReference type="Proteomes" id="UP000002033"/>
    </source>
</evidence>
<dbReference type="Proteomes" id="UP000002033">
    <property type="component" value="Chromosome"/>
</dbReference>
<dbReference type="GO" id="GO:0004190">
    <property type="term" value="F:aspartic-type endopeptidase activity"/>
    <property type="evidence" value="ECO:0007669"/>
    <property type="project" value="InterPro"/>
</dbReference>
<keyword evidence="9" id="KW-1185">Reference proteome</keyword>
<keyword evidence="3 6" id="KW-0812">Transmembrane</keyword>
<dbReference type="InterPro" id="IPR000045">
    <property type="entry name" value="Prepilin_IV_endopep_pep"/>
</dbReference>
<dbReference type="PANTHER" id="PTHR36506">
    <property type="entry name" value="PREFLAGELLIN PEPTIDASE"/>
    <property type="match status" value="1"/>
</dbReference>
<dbReference type="InterPro" id="IPR052218">
    <property type="entry name" value="Preflagellin_Peptidase"/>
</dbReference>
<dbReference type="OrthoDB" id="5329005at2"/>
<sequence precursor="true">MSVLTFLLVAIFPIAMAFAAANDLFTMRIPNVISLALIGGFVALAVLTRMPLETFGMHVVCALGVLLLTFALFAFNLLGGGDAKLMAAGALWMGSAQILPFIAFTTMFGGVLCLLILSYRRMVPADLLPLPGWAQRLHTAGGPVPYGIAIAASGLMVFPTTELFRMLQA</sequence>
<dbReference type="Pfam" id="PF01478">
    <property type="entry name" value="Peptidase_A24"/>
    <property type="match status" value="1"/>
</dbReference>
<organism evidence="8 9">
    <name type="scientific">Hyphomicrobium denitrificans (strain ATCC 51888 / DSM 1869 / NCIMB 11706 / TK 0415)</name>
    <dbReference type="NCBI Taxonomy" id="582899"/>
    <lineage>
        <taxon>Bacteria</taxon>
        <taxon>Pseudomonadati</taxon>
        <taxon>Pseudomonadota</taxon>
        <taxon>Alphaproteobacteria</taxon>
        <taxon>Hyphomicrobiales</taxon>
        <taxon>Hyphomicrobiaceae</taxon>
        <taxon>Hyphomicrobium</taxon>
    </lineage>
</organism>
<dbReference type="HOGENOM" id="CLU_057101_9_0_5"/>
<dbReference type="Gene3D" id="1.20.120.1220">
    <property type="match status" value="1"/>
</dbReference>
<dbReference type="eggNOG" id="COG4960">
    <property type="taxonomic scope" value="Bacteria"/>
</dbReference>
<evidence type="ECO:0000256" key="1">
    <source>
        <dbReference type="ARBA" id="ARBA00004651"/>
    </source>
</evidence>
<dbReference type="AlphaFoldDB" id="D8JQZ0"/>
<dbReference type="PANTHER" id="PTHR36506:SF1">
    <property type="entry name" value="PREFLAGELLIN PEPTIDASE"/>
    <property type="match status" value="1"/>
</dbReference>
<feature type="transmembrane region" description="Helical" evidence="6">
    <location>
        <begin position="98"/>
        <end position="117"/>
    </location>
</feature>
<evidence type="ECO:0000313" key="8">
    <source>
        <dbReference type="EMBL" id="ADJ22142.1"/>
    </source>
</evidence>
<protein>
    <submittedName>
        <fullName evidence="8">Peptidase A24A prepilin type IV</fullName>
    </submittedName>
</protein>
<reference evidence="9" key="1">
    <citation type="journal article" date="2011" name="J. Bacteriol.">
        <title>Genome sequences of eight morphologically diverse alphaproteobacteria.</title>
        <authorList>
            <consortium name="US DOE Joint Genome Institute"/>
            <person name="Brown P.J."/>
            <person name="Kysela D.T."/>
            <person name="Buechlein A."/>
            <person name="Hemmerich C."/>
            <person name="Brun Y.V."/>
        </authorList>
    </citation>
    <scope>NUCLEOTIDE SEQUENCE [LARGE SCALE GENOMIC DNA]</scope>
    <source>
        <strain evidence="9">ATCC 51888 / DSM 1869 / NCIB 11706 / TK 0415</strain>
    </source>
</reference>
<proteinExistence type="predicted"/>
<evidence type="ECO:0000256" key="2">
    <source>
        <dbReference type="ARBA" id="ARBA00022475"/>
    </source>
</evidence>
<feature type="transmembrane region" description="Helical" evidence="6">
    <location>
        <begin position="29"/>
        <end position="47"/>
    </location>
</feature>
<gene>
    <name evidence="8" type="ordered locus">Hden_0317</name>
</gene>
<dbReference type="EMBL" id="CP002083">
    <property type="protein sequence ID" value="ADJ22142.1"/>
    <property type="molecule type" value="Genomic_DNA"/>
</dbReference>
<dbReference type="STRING" id="582899.Hden_0317"/>
<keyword evidence="4 6" id="KW-1133">Transmembrane helix</keyword>
<evidence type="ECO:0000256" key="6">
    <source>
        <dbReference type="SAM" id="Phobius"/>
    </source>
</evidence>
<accession>D8JQZ0</accession>
<name>D8JQZ0_HYPDA</name>
<evidence type="ECO:0000256" key="3">
    <source>
        <dbReference type="ARBA" id="ARBA00022692"/>
    </source>
</evidence>